<comment type="caution">
    <text evidence="2">The sequence shown here is derived from an EMBL/GenBank/DDBJ whole genome shotgun (WGS) entry which is preliminary data.</text>
</comment>
<dbReference type="EMBL" id="PYHR01000002">
    <property type="protein sequence ID" value="PWD50849.1"/>
    <property type="molecule type" value="Genomic_DNA"/>
</dbReference>
<proteinExistence type="predicted"/>
<dbReference type="OrthoDB" id="3595952at2"/>
<name>A0A2U1ZV50_9MICO</name>
<evidence type="ECO:0000256" key="1">
    <source>
        <dbReference type="SAM" id="SignalP"/>
    </source>
</evidence>
<accession>A0A2U1ZV50</accession>
<dbReference type="Proteomes" id="UP000245166">
    <property type="component" value="Unassembled WGS sequence"/>
</dbReference>
<evidence type="ECO:0008006" key="4">
    <source>
        <dbReference type="Google" id="ProtNLM"/>
    </source>
</evidence>
<keyword evidence="3" id="KW-1185">Reference proteome</keyword>
<keyword evidence="1" id="KW-0732">Signal</keyword>
<protein>
    <recommendedName>
        <fullName evidence="4">ABC transporter substrate-binding protein</fullName>
    </recommendedName>
</protein>
<dbReference type="PROSITE" id="PS51257">
    <property type="entry name" value="PROKAR_LIPOPROTEIN"/>
    <property type="match status" value="1"/>
</dbReference>
<sequence length="400" mass="42164">MTPRLAAPTLALVVATATLLSACAPTSAGGDGEGSGSDAPAAEAGSALDLADVCPATVVMQQDWQPQSEHGAMYELVGNGYVVDNDIKAVRGPLVAQGVDTGVEIEVRAGGPNVGFQRVSDLLYLDTDILVGAVNTDQSIQAAADGRPVVAVTSQLTLSPQIYMWDPASHPGAETIADVAASGATIVTGGEIIPSLLSDQGIVSMDQIDTSYEGTPQRFVTDPSIMQQGFGTNEPFVYENEIAQWMKPVAFQYLHELGYSIYPEPITVREADVEGEADCLERLVPILQRSQLDFLAEPERTNALIVDLVEQYQTSWTYSAEAAAFSVETQLGDDLVFDDPASGVFGMIDGDRVAETVETFVPVLQATGSLPADADVDPTALYDNRFIDEGVTVAGVLGDG</sequence>
<feature type="signal peptide" evidence="1">
    <location>
        <begin position="1"/>
        <end position="28"/>
    </location>
</feature>
<dbReference type="Gene3D" id="3.40.190.10">
    <property type="entry name" value="Periplasmic binding protein-like II"/>
    <property type="match status" value="1"/>
</dbReference>
<organism evidence="2 3">
    <name type="scientific">Serinibacter arcticus</name>
    <dbReference type="NCBI Taxonomy" id="1655435"/>
    <lineage>
        <taxon>Bacteria</taxon>
        <taxon>Bacillati</taxon>
        <taxon>Actinomycetota</taxon>
        <taxon>Actinomycetes</taxon>
        <taxon>Micrococcales</taxon>
        <taxon>Beutenbergiaceae</taxon>
        <taxon>Serinibacter</taxon>
    </lineage>
</organism>
<evidence type="ECO:0000313" key="3">
    <source>
        <dbReference type="Proteomes" id="UP000245166"/>
    </source>
</evidence>
<feature type="chain" id="PRO_5039121268" description="ABC transporter substrate-binding protein" evidence="1">
    <location>
        <begin position="29"/>
        <end position="400"/>
    </location>
</feature>
<reference evidence="2 3" key="1">
    <citation type="submission" date="2018-03" db="EMBL/GenBank/DDBJ databases">
        <title>Genome assembly of novel Miniimonas species PCH200.</title>
        <authorList>
            <person name="Thakur V."/>
            <person name="Kumar V."/>
            <person name="Singh D."/>
        </authorList>
    </citation>
    <scope>NUCLEOTIDE SEQUENCE [LARGE SCALE GENOMIC DNA]</scope>
    <source>
        <strain evidence="2 3">PCH200</strain>
    </source>
</reference>
<dbReference type="RefSeq" id="WP_109229231.1">
    <property type="nucleotide sequence ID" value="NZ_PYHR01000002.1"/>
</dbReference>
<dbReference type="AlphaFoldDB" id="A0A2U1ZV50"/>
<gene>
    <name evidence="2" type="ORF">C8046_09490</name>
</gene>
<evidence type="ECO:0000313" key="2">
    <source>
        <dbReference type="EMBL" id="PWD50849.1"/>
    </source>
</evidence>